<gene>
    <name evidence="3" type="ORF">EK21DRAFT_97110</name>
</gene>
<evidence type="ECO:0000259" key="2">
    <source>
        <dbReference type="PROSITE" id="PS00028"/>
    </source>
</evidence>
<dbReference type="PANTHER" id="PTHR48125">
    <property type="entry name" value="LP07818P1"/>
    <property type="match status" value="1"/>
</dbReference>
<comment type="caution">
    <text evidence="3">The sequence shown here is derived from an EMBL/GenBank/DDBJ whole genome shotgun (WGS) entry which is preliminary data.</text>
</comment>
<feature type="region of interest" description="Disordered" evidence="1">
    <location>
        <begin position="51"/>
        <end position="86"/>
    </location>
</feature>
<feature type="compositionally biased region" description="Polar residues" evidence="1">
    <location>
        <begin position="412"/>
        <end position="422"/>
    </location>
</feature>
<dbReference type="EMBL" id="ML978159">
    <property type="protein sequence ID" value="KAF2034900.1"/>
    <property type="molecule type" value="Genomic_DNA"/>
</dbReference>
<dbReference type="AlphaFoldDB" id="A0A9P4HH45"/>
<dbReference type="OrthoDB" id="5424797at2759"/>
<dbReference type="PROSITE" id="PS00028">
    <property type="entry name" value="ZINC_FINGER_C2H2_1"/>
    <property type="match status" value="1"/>
</dbReference>
<feature type="compositionally biased region" description="Polar residues" evidence="1">
    <location>
        <begin position="117"/>
        <end position="175"/>
    </location>
</feature>
<feature type="compositionally biased region" description="Low complexity" evidence="1">
    <location>
        <begin position="858"/>
        <end position="886"/>
    </location>
</feature>
<feature type="domain" description="C2H2-type" evidence="2">
    <location>
        <begin position="981"/>
        <end position="1004"/>
    </location>
</feature>
<feature type="compositionally biased region" description="Polar residues" evidence="1">
    <location>
        <begin position="212"/>
        <end position="229"/>
    </location>
</feature>
<feature type="compositionally biased region" description="Polar residues" evidence="1">
    <location>
        <begin position="67"/>
        <end position="77"/>
    </location>
</feature>
<evidence type="ECO:0000256" key="1">
    <source>
        <dbReference type="SAM" id="MobiDB-lite"/>
    </source>
</evidence>
<feature type="compositionally biased region" description="Basic and acidic residues" evidence="1">
    <location>
        <begin position="615"/>
        <end position="631"/>
    </location>
</feature>
<feature type="compositionally biased region" description="Acidic residues" evidence="1">
    <location>
        <begin position="1173"/>
        <end position="1184"/>
    </location>
</feature>
<feature type="compositionally biased region" description="Low complexity" evidence="1">
    <location>
        <begin position="430"/>
        <end position="450"/>
    </location>
</feature>
<feature type="region of interest" description="Disordered" evidence="1">
    <location>
        <begin position="386"/>
        <end position="469"/>
    </location>
</feature>
<dbReference type="Proteomes" id="UP000799777">
    <property type="component" value="Unassembled WGS sequence"/>
</dbReference>
<feature type="compositionally biased region" description="Low complexity" evidence="1">
    <location>
        <begin position="176"/>
        <end position="186"/>
    </location>
</feature>
<feature type="compositionally biased region" description="Polar residues" evidence="1">
    <location>
        <begin position="390"/>
        <end position="403"/>
    </location>
</feature>
<feature type="region of interest" description="Disordered" evidence="1">
    <location>
        <begin position="783"/>
        <end position="827"/>
    </location>
</feature>
<keyword evidence="4" id="KW-1185">Reference proteome</keyword>
<reference evidence="3" key="1">
    <citation type="journal article" date="2020" name="Stud. Mycol.">
        <title>101 Dothideomycetes genomes: a test case for predicting lifestyles and emergence of pathogens.</title>
        <authorList>
            <person name="Haridas S."/>
            <person name="Albert R."/>
            <person name="Binder M."/>
            <person name="Bloem J."/>
            <person name="Labutti K."/>
            <person name="Salamov A."/>
            <person name="Andreopoulos B."/>
            <person name="Baker S."/>
            <person name="Barry K."/>
            <person name="Bills G."/>
            <person name="Bluhm B."/>
            <person name="Cannon C."/>
            <person name="Castanera R."/>
            <person name="Culley D."/>
            <person name="Daum C."/>
            <person name="Ezra D."/>
            <person name="Gonzalez J."/>
            <person name="Henrissat B."/>
            <person name="Kuo A."/>
            <person name="Liang C."/>
            <person name="Lipzen A."/>
            <person name="Lutzoni F."/>
            <person name="Magnuson J."/>
            <person name="Mondo S."/>
            <person name="Nolan M."/>
            <person name="Ohm R."/>
            <person name="Pangilinan J."/>
            <person name="Park H.-J."/>
            <person name="Ramirez L."/>
            <person name="Alfaro M."/>
            <person name="Sun H."/>
            <person name="Tritt A."/>
            <person name="Yoshinaga Y."/>
            <person name="Zwiers L.-H."/>
            <person name="Turgeon B."/>
            <person name="Goodwin S."/>
            <person name="Spatafora J."/>
            <person name="Crous P."/>
            <person name="Grigoriev I."/>
        </authorList>
    </citation>
    <scope>NUCLEOTIDE SEQUENCE</scope>
    <source>
        <strain evidence="3">CBS 110217</strain>
    </source>
</reference>
<feature type="region of interest" description="Disordered" evidence="1">
    <location>
        <begin position="615"/>
        <end position="649"/>
    </location>
</feature>
<dbReference type="PANTHER" id="PTHR48125:SF12">
    <property type="entry name" value="AT HOOK TRANSCRIPTION FACTOR FAMILY-RELATED"/>
    <property type="match status" value="1"/>
</dbReference>
<feature type="region of interest" description="Disordered" evidence="1">
    <location>
        <begin position="117"/>
        <end position="252"/>
    </location>
</feature>
<protein>
    <recommendedName>
        <fullName evidence="2">C2H2-type domain-containing protein</fullName>
    </recommendedName>
</protein>
<feature type="compositionally biased region" description="Basic residues" evidence="1">
    <location>
        <begin position="841"/>
        <end position="850"/>
    </location>
</feature>
<feature type="compositionally biased region" description="Polar residues" evidence="1">
    <location>
        <begin position="453"/>
        <end position="466"/>
    </location>
</feature>
<feature type="compositionally biased region" description="Acidic residues" evidence="1">
    <location>
        <begin position="796"/>
        <end position="805"/>
    </location>
</feature>
<feature type="compositionally biased region" description="Polar residues" evidence="1">
    <location>
        <begin position="187"/>
        <end position="200"/>
    </location>
</feature>
<evidence type="ECO:0000313" key="4">
    <source>
        <dbReference type="Proteomes" id="UP000799777"/>
    </source>
</evidence>
<feature type="compositionally biased region" description="Pro residues" evidence="1">
    <location>
        <begin position="233"/>
        <end position="244"/>
    </location>
</feature>
<feature type="region of interest" description="Disordered" evidence="1">
    <location>
        <begin position="839"/>
        <end position="886"/>
    </location>
</feature>
<dbReference type="GO" id="GO:0003677">
    <property type="term" value="F:DNA binding"/>
    <property type="evidence" value="ECO:0007669"/>
    <property type="project" value="InterPro"/>
</dbReference>
<name>A0A9P4HH45_9PLEO</name>
<organism evidence="3 4">
    <name type="scientific">Setomelanomma holmii</name>
    <dbReference type="NCBI Taxonomy" id="210430"/>
    <lineage>
        <taxon>Eukaryota</taxon>
        <taxon>Fungi</taxon>
        <taxon>Dikarya</taxon>
        <taxon>Ascomycota</taxon>
        <taxon>Pezizomycotina</taxon>
        <taxon>Dothideomycetes</taxon>
        <taxon>Pleosporomycetidae</taxon>
        <taxon>Pleosporales</taxon>
        <taxon>Pleosporineae</taxon>
        <taxon>Phaeosphaeriaceae</taxon>
        <taxon>Setomelanomma</taxon>
    </lineage>
</organism>
<accession>A0A9P4HH45</accession>
<dbReference type="InterPro" id="IPR013087">
    <property type="entry name" value="Znf_C2H2_type"/>
</dbReference>
<proteinExistence type="predicted"/>
<evidence type="ECO:0000313" key="3">
    <source>
        <dbReference type="EMBL" id="KAF2034900.1"/>
    </source>
</evidence>
<feature type="compositionally biased region" description="Low complexity" evidence="1">
    <location>
        <begin position="53"/>
        <end position="66"/>
    </location>
</feature>
<feature type="region of interest" description="Disordered" evidence="1">
    <location>
        <begin position="921"/>
        <end position="950"/>
    </location>
</feature>
<feature type="compositionally biased region" description="Polar residues" evidence="1">
    <location>
        <begin position="583"/>
        <end position="599"/>
    </location>
</feature>
<feature type="region of interest" description="Disordered" evidence="1">
    <location>
        <begin position="573"/>
        <end position="602"/>
    </location>
</feature>
<feature type="compositionally biased region" description="Basic and acidic residues" evidence="1">
    <location>
        <begin position="1128"/>
        <end position="1139"/>
    </location>
</feature>
<feature type="region of interest" description="Disordered" evidence="1">
    <location>
        <begin position="274"/>
        <end position="359"/>
    </location>
</feature>
<dbReference type="SMART" id="SM00384">
    <property type="entry name" value="AT_hook"/>
    <property type="match status" value="3"/>
</dbReference>
<feature type="region of interest" description="Disordered" evidence="1">
    <location>
        <begin position="1095"/>
        <end position="1184"/>
    </location>
</feature>
<sequence>MASNNYNTYNYPYQQSSAEQYPAYQTAPVSNNVAQSSRQYELPATSQANDYMSYQGQSYEGQSSGYATGQDNSWNGSSYGGTRETTSRAAEVLRNISSNNYTPSNTATSQPSFTAANTATSQAARYTTGTSHSPRVQPQQTHTAHSSYGQAQNRPRSTIYNQQRQRSASPAQHQYSSTSATSANSSRNGAMTAATSQQYTDYDRRQLASVEGSRTSQTAPPSTSYSHGNAPSVAPPGPIAPPPSSVAGPYSVQGSITVDPMAVYDPWPEYQRKQEALRAQKAVEGAARAEEERIAEEARKAEEAKKKEERKRQEAQAAASQPKPKAKKVQKAQQISAEAVPPPQPDASSGSGDALEAEIRAMMAKMRELNSKDPALLARIWEEERRAKASPNSTNVQNKSTAQPAPAAPSLAVQTSTPQVANQRKKAVPKKPASAGAAKPPTPVAIPAAPVRSHSQVSSAARQGGNTIWPEEKKTQLASAAASYLNSQNPCNLMDPGRILSMLDGNPSYIELCEQLEHIGLRLDRAAFAKNLLSAVSDVNAATRKTAPQPVPLQRAQVPPAVMRKDISTPAAASPGFVPASASPANRSSYPPFPQNASPAATPAPVAEMVPIKPELKPPANKEEAARKRNLSDLVDLTQLSDEDMGPPPKKLNSDAMYLYGSPHPHIEDAMAVDSEPVVNNFPTANLAARQVPEPTPQPAPLPDRIIWERSIVEPLDKKKALRRNNYNPATIARDVLLACGRHPSERQLNQHLDVLRLNLSHIGFDSDLSTIKWDVVDPGNPPSGYFKDSAQALTEDADDEEDSEDKDKQARPRAASNAIGGESGAQARVQALPEAINPFKQKKRGRPPRHSFPNDTAPSTPKRSPSSSDMSASAPCPSAPRPSAASVGYSAFRSATEYGPDGQPLPKKRGRPVGWRKAIHGSAAAQAKPAANGHTGPLKHTPSQPSSLCNVRTGQHEAIRIDSRSSSVANHASRYQTYKCKWQNCAAELHNLDTLKKHVFNVHRKATLRNTLECLWDDCGKEVTNFDPNTNMRIEKHTPHSFDLESDWRAHIEQRHFDPLSWELGDGPASGLSDRIDAHDSEAYLSDARGRRVTPRITINRDRTDTSTSPLPDPAFAPRGRGRPPKNRQESEAREALERLVSQKRRIGGPGMDRGGATLVNDKRRRGFIDNDGTEEELVDVEE</sequence>
<feature type="compositionally biased region" description="Basic and acidic residues" evidence="1">
    <location>
        <begin position="287"/>
        <end position="314"/>
    </location>
</feature>
<dbReference type="InterPro" id="IPR017956">
    <property type="entry name" value="AT_hook_DNA-bd_motif"/>
</dbReference>